<evidence type="ECO:0000256" key="6">
    <source>
        <dbReference type="SAM" id="MobiDB-lite"/>
    </source>
</evidence>
<evidence type="ECO:0000256" key="3">
    <source>
        <dbReference type="ARBA" id="ARBA00022771"/>
    </source>
</evidence>
<name>A0A4Q4M1T1_9PLEO</name>
<dbReference type="PANTHER" id="PTHR46481:SF10">
    <property type="entry name" value="ZINC FINGER BED DOMAIN-CONTAINING PROTEIN 39"/>
    <property type="match status" value="1"/>
</dbReference>
<comment type="subcellular location">
    <subcellularLocation>
        <location evidence="1">Nucleus</location>
    </subcellularLocation>
</comment>
<organism evidence="8 9">
    <name type="scientific">Alternaria tenuissima</name>
    <dbReference type="NCBI Taxonomy" id="119927"/>
    <lineage>
        <taxon>Eukaryota</taxon>
        <taxon>Fungi</taxon>
        <taxon>Dikarya</taxon>
        <taxon>Ascomycota</taxon>
        <taxon>Pezizomycotina</taxon>
        <taxon>Dothideomycetes</taxon>
        <taxon>Pleosporomycetidae</taxon>
        <taxon>Pleosporales</taxon>
        <taxon>Pleosporineae</taxon>
        <taxon>Pleosporaceae</taxon>
        <taxon>Alternaria</taxon>
        <taxon>Alternaria sect. Alternaria</taxon>
        <taxon>Alternaria alternata complex</taxon>
    </lineage>
</organism>
<keyword evidence="5" id="KW-0539">Nucleus</keyword>
<feature type="compositionally biased region" description="Basic residues" evidence="6">
    <location>
        <begin position="1"/>
        <end position="10"/>
    </location>
</feature>
<accession>A0A4Q4M1T1</accession>
<evidence type="ECO:0000259" key="7">
    <source>
        <dbReference type="Pfam" id="PF05699"/>
    </source>
</evidence>
<dbReference type="GO" id="GO:0005634">
    <property type="term" value="C:nucleus"/>
    <property type="evidence" value="ECO:0007669"/>
    <property type="project" value="UniProtKB-SubCell"/>
</dbReference>
<sequence>MPPRSQKKRSGAPTVAAEAANQATESPSEAAWETQFLEPQPEAEIAAPTEGSHAGTGSIADDAGAGAGRSTWETDGADHFDGIDWERLKQYMKPVKAPTGKKRWIYQHGYRIVFGGGLYDITRATSAAATHLRKAARGHGLSDDFDVKSSIAYGQGQLSLQQAVDGGVELFQEAVNVFGYFNVQQFQLASVLWLVDNNMPMEIISRQSTRDMIKFANPEAESALWRSPRSVATHAMRLFTLLKPQIITTKGGKRGFFGIVAHFATTAGVVRVVHDLPISLPQLAGAHTGEAMAAVVIKTLKQFGITPNQFGYFVLDNASNNDTAVAAIARDYGGFDPAHRRLRCGPHTINLIGQALLFGDDKDSYDNVAAELKTEELYTREWRHRSNTSFLEDCQREANKELPADEQVPVLAPIRPVATRWNSYFAAIERATLLHGGFDRYMEKHISPIAINDKRSSKPADAPVWMRSGALSASDWATITEYQNCVEPLKIATKRLDGRSDSSSFGAIYEVLPVFEYILRNMEELAQPYANVDFSAHTEAPLDHLHINLPAAWHKANDYYNKLDDSPIYHAATCFHPYYKYYCENSWRDKPEWLRVANDGFQRLWQGYKLPLPLPLAPQLFTTRTSDIDDVTGAFTRRSVTGTLQGDEYDRWLNQELAWHAVDDGNAVQYWIAMRSKYPCLSQFAIDILTIPASSCECERLFSELGDLLEPKRRAIGSELLAALQLIRAWTRAGYTTIKAVETHSSDGDSGGSSESFTDDSLAREYDIYNWAESPEIVTLEE</sequence>
<proteinExistence type="predicted"/>
<evidence type="ECO:0000256" key="5">
    <source>
        <dbReference type="ARBA" id="ARBA00023242"/>
    </source>
</evidence>
<evidence type="ECO:0000256" key="2">
    <source>
        <dbReference type="ARBA" id="ARBA00022723"/>
    </source>
</evidence>
<evidence type="ECO:0000313" key="9">
    <source>
        <dbReference type="Proteomes" id="UP000292402"/>
    </source>
</evidence>
<dbReference type="GO" id="GO:0046983">
    <property type="term" value="F:protein dimerization activity"/>
    <property type="evidence" value="ECO:0007669"/>
    <property type="project" value="InterPro"/>
</dbReference>
<dbReference type="InterPro" id="IPR008906">
    <property type="entry name" value="HATC_C_dom"/>
</dbReference>
<feature type="compositionally biased region" description="Low complexity" evidence="6">
    <location>
        <begin position="55"/>
        <end position="64"/>
    </location>
</feature>
<comment type="caution">
    <text evidence="8">The sequence shown here is derived from an EMBL/GenBank/DDBJ whole genome shotgun (WGS) entry which is preliminary data.</text>
</comment>
<keyword evidence="3" id="KW-0863">Zinc-finger</keyword>
<dbReference type="GO" id="GO:0008270">
    <property type="term" value="F:zinc ion binding"/>
    <property type="evidence" value="ECO:0007669"/>
    <property type="project" value="UniProtKB-KW"/>
</dbReference>
<dbReference type="EMBL" id="PDXA01000065">
    <property type="protein sequence ID" value="RYN35593.1"/>
    <property type="molecule type" value="Genomic_DNA"/>
</dbReference>
<reference evidence="9" key="1">
    <citation type="journal article" date="2019" name="bioRxiv">
        <title>Genomics, evolutionary history and diagnostics of the Alternaria alternata species group including apple and Asian pear pathotypes.</title>
        <authorList>
            <person name="Armitage A.D."/>
            <person name="Cockerton H.M."/>
            <person name="Sreenivasaprasad S."/>
            <person name="Woodhall J.W."/>
            <person name="Lane C.R."/>
            <person name="Harrison R.J."/>
            <person name="Clarkson J.P."/>
        </authorList>
    </citation>
    <scope>NUCLEOTIDE SEQUENCE [LARGE SCALE GENOMIC DNA]</scope>
    <source>
        <strain evidence="9">FERA 1082</strain>
    </source>
</reference>
<keyword evidence="2" id="KW-0479">Metal-binding</keyword>
<dbReference type="InterPro" id="IPR012337">
    <property type="entry name" value="RNaseH-like_sf"/>
</dbReference>
<keyword evidence="4" id="KW-0862">Zinc</keyword>
<dbReference type="Proteomes" id="UP000292402">
    <property type="component" value="Unassembled WGS sequence"/>
</dbReference>
<feature type="region of interest" description="Disordered" evidence="6">
    <location>
        <begin position="1"/>
        <end position="78"/>
    </location>
</feature>
<dbReference type="InterPro" id="IPR052035">
    <property type="entry name" value="ZnF_BED_domain_contain"/>
</dbReference>
<evidence type="ECO:0000256" key="4">
    <source>
        <dbReference type="ARBA" id="ARBA00022833"/>
    </source>
</evidence>
<dbReference type="AlphaFoldDB" id="A0A4Q4M1T1"/>
<evidence type="ECO:0000313" key="8">
    <source>
        <dbReference type="EMBL" id="RYN35593.1"/>
    </source>
</evidence>
<feature type="domain" description="HAT C-terminal dimerisation" evidence="7">
    <location>
        <begin position="649"/>
        <end position="730"/>
    </location>
</feature>
<dbReference type="SUPFAM" id="SSF53098">
    <property type="entry name" value="Ribonuclease H-like"/>
    <property type="match status" value="1"/>
</dbReference>
<evidence type="ECO:0000256" key="1">
    <source>
        <dbReference type="ARBA" id="ARBA00004123"/>
    </source>
</evidence>
<protein>
    <recommendedName>
        <fullName evidence="7">HAT C-terminal dimerisation domain-containing protein</fullName>
    </recommendedName>
</protein>
<gene>
    <name evidence="8" type="ORF">AA0114_g11737</name>
</gene>
<dbReference type="Pfam" id="PF05699">
    <property type="entry name" value="Dimer_Tnp_hAT"/>
    <property type="match status" value="1"/>
</dbReference>
<dbReference type="PANTHER" id="PTHR46481">
    <property type="entry name" value="ZINC FINGER BED DOMAIN-CONTAINING PROTEIN 4"/>
    <property type="match status" value="1"/>
</dbReference>